<dbReference type="AlphaFoldDB" id="A0A4R6ZS08"/>
<reference evidence="2 3" key="1">
    <citation type="submission" date="2019-03" db="EMBL/GenBank/DDBJ databases">
        <title>Genomic Encyclopedia of Type Strains, Phase III (KMG-III): the genomes of soil and plant-associated and newly described type strains.</title>
        <authorList>
            <person name="Whitman W."/>
        </authorList>
    </citation>
    <scope>NUCLEOTIDE SEQUENCE [LARGE SCALE GENOMIC DNA]</scope>
    <source>
        <strain evidence="2 3">CECT 7972</strain>
    </source>
</reference>
<comment type="caution">
    <text evidence="2">The sequence shown here is derived from an EMBL/GenBank/DDBJ whole genome shotgun (WGS) entry which is preliminary data.</text>
</comment>
<evidence type="ECO:0000256" key="1">
    <source>
        <dbReference type="SAM" id="Phobius"/>
    </source>
</evidence>
<gene>
    <name evidence="2" type="ORF">DFP96_101424</name>
</gene>
<feature type="transmembrane region" description="Helical" evidence="1">
    <location>
        <begin position="12"/>
        <end position="33"/>
    </location>
</feature>
<evidence type="ECO:0000313" key="2">
    <source>
        <dbReference type="EMBL" id="TDR55487.1"/>
    </source>
</evidence>
<keyword evidence="3" id="KW-1185">Reference proteome</keyword>
<feature type="transmembrane region" description="Helical" evidence="1">
    <location>
        <begin position="39"/>
        <end position="58"/>
    </location>
</feature>
<keyword evidence="1" id="KW-0812">Transmembrane</keyword>
<dbReference type="EMBL" id="SNZK01000001">
    <property type="protein sequence ID" value="TDR55487.1"/>
    <property type="molecule type" value="Genomic_DNA"/>
</dbReference>
<keyword evidence="1" id="KW-1133">Transmembrane helix</keyword>
<evidence type="ECO:0000313" key="3">
    <source>
        <dbReference type="Proteomes" id="UP000295558"/>
    </source>
</evidence>
<dbReference type="RefSeq" id="WP_036070198.1">
    <property type="nucleotide sequence ID" value="NZ_JAASUO010000001.1"/>
</dbReference>
<protein>
    <submittedName>
        <fullName evidence="2">Uncharacterized protein</fullName>
    </submittedName>
</protein>
<accession>A0A4R6ZS08</accession>
<keyword evidence="1" id="KW-0472">Membrane</keyword>
<proteinExistence type="predicted"/>
<sequence length="64" mass="7243">MFKKLNHFYDEHPYWGVLIAAAVGSVIGILIEYTVNDNFIGSAIYTVSFYSILMLLVGEGRKKK</sequence>
<name>A0A4R6ZS08_9LIST</name>
<organism evidence="2 3">
    <name type="scientific">Listeria rocourtiae</name>
    <dbReference type="NCBI Taxonomy" id="647910"/>
    <lineage>
        <taxon>Bacteria</taxon>
        <taxon>Bacillati</taxon>
        <taxon>Bacillota</taxon>
        <taxon>Bacilli</taxon>
        <taxon>Bacillales</taxon>
        <taxon>Listeriaceae</taxon>
        <taxon>Listeria</taxon>
    </lineage>
</organism>
<dbReference type="Proteomes" id="UP000295558">
    <property type="component" value="Unassembled WGS sequence"/>
</dbReference>